<organism evidence="8 9">
    <name type="scientific">Thlaspi arvense</name>
    <name type="common">Field penny-cress</name>
    <dbReference type="NCBI Taxonomy" id="13288"/>
    <lineage>
        <taxon>Eukaryota</taxon>
        <taxon>Viridiplantae</taxon>
        <taxon>Streptophyta</taxon>
        <taxon>Embryophyta</taxon>
        <taxon>Tracheophyta</taxon>
        <taxon>Spermatophyta</taxon>
        <taxon>Magnoliopsida</taxon>
        <taxon>eudicotyledons</taxon>
        <taxon>Gunneridae</taxon>
        <taxon>Pentapetalae</taxon>
        <taxon>rosids</taxon>
        <taxon>malvids</taxon>
        <taxon>Brassicales</taxon>
        <taxon>Brassicaceae</taxon>
        <taxon>Thlaspideae</taxon>
        <taxon>Thlaspi</taxon>
    </lineage>
</organism>
<comment type="similarity">
    <text evidence="2">Belongs to the DEFL family.</text>
</comment>
<evidence type="ECO:0000256" key="1">
    <source>
        <dbReference type="ARBA" id="ARBA00004613"/>
    </source>
</evidence>
<evidence type="ECO:0000256" key="3">
    <source>
        <dbReference type="ARBA" id="ARBA00022525"/>
    </source>
</evidence>
<evidence type="ECO:0000256" key="6">
    <source>
        <dbReference type="ARBA" id="ARBA00023157"/>
    </source>
</evidence>
<dbReference type="PANTHER" id="PTHR34450">
    <property type="entry name" value="DEFENSIN-LIKE PROTEIN 245-RELATED"/>
    <property type="match status" value="1"/>
</dbReference>
<keyword evidence="6" id="KW-1015">Disulfide bond</keyword>
<dbReference type="GO" id="GO:0005576">
    <property type="term" value="C:extracellular region"/>
    <property type="evidence" value="ECO:0007669"/>
    <property type="project" value="UniProtKB-SubCell"/>
</dbReference>
<dbReference type="PANTHER" id="PTHR34450:SF10">
    <property type="entry name" value="DEFENSIN-LIKE PROTEIN 245-RELATED"/>
    <property type="match status" value="1"/>
</dbReference>
<accession>A0AAU9RPC6</accession>
<protein>
    <submittedName>
        <fullName evidence="8">Uncharacterized protein</fullName>
    </submittedName>
</protein>
<sequence>MNLAAIFLAYCVLFSLLPSHHLSQGEEPSLTTAQRRPWCPSKKQVFGGSCSNDGGQQCLNDLLSTWYPSVRLSPIYCTCTPKRNNKRLCTCPIMICP</sequence>
<dbReference type="EMBL" id="OU466858">
    <property type="protein sequence ID" value="CAH2047833.1"/>
    <property type="molecule type" value="Genomic_DNA"/>
</dbReference>
<dbReference type="GO" id="GO:0007165">
    <property type="term" value="P:signal transduction"/>
    <property type="evidence" value="ECO:0007669"/>
    <property type="project" value="InterPro"/>
</dbReference>
<keyword evidence="3" id="KW-0964">Secreted</keyword>
<comment type="subcellular location">
    <subcellularLocation>
        <location evidence="1">Secreted</location>
    </subcellularLocation>
</comment>
<gene>
    <name evidence="8" type="ORF">TAV2_LOCUS6708</name>
</gene>
<dbReference type="Pfam" id="PF06876">
    <property type="entry name" value="SCRL"/>
    <property type="match status" value="1"/>
</dbReference>
<dbReference type="GO" id="GO:0006952">
    <property type="term" value="P:defense response"/>
    <property type="evidence" value="ECO:0007669"/>
    <property type="project" value="UniProtKB-KW"/>
</dbReference>
<feature type="chain" id="PRO_5043415048" evidence="7">
    <location>
        <begin position="26"/>
        <end position="97"/>
    </location>
</feature>
<keyword evidence="4 7" id="KW-0732">Signal</keyword>
<dbReference type="InterPro" id="IPR010682">
    <property type="entry name" value="SCRL"/>
</dbReference>
<evidence type="ECO:0000256" key="2">
    <source>
        <dbReference type="ARBA" id="ARBA00006722"/>
    </source>
</evidence>
<reference evidence="8 9" key="1">
    <citation type="submission" date="2022-03" db="EMBL/GenBank/DDBJ databases">
        <authorList>
            <person name="Nunn A."/>
            <person name="Chopra R."/>
            <person name="Nunn A."/>
            <person name="Contreras Garrido A."/>
        </authorList>
    </citation>
    <scope>NUCLEOTIDE SEQUENCE [LARGE SCALE GENOMIC DNA]</scope>
</reference>
<keyword evidence="5" id="KW-0611">Plant defense</keyword>
<evidence type="ECO:0000256" key="7">
    <source>
        <dbReference type="SAM" id="SignalP"/>
    </source>
</evidence>
<evidence type="ECO:0000256" key="5">
    <source>
        <dbReference type="ARBA" id="ARBA00022821"/>
    </source>
</evidence>
<name>A0AAU9RPC6_THLAR</name>
<evidence type="ECO:0000313" key="9">
    <source>
        <dbReference type="Proteomes" id="UP000836841"/>
    </source>
</evidence>
<feature type="signal peptide" evidence="7">
    <location>
        <begin position="1"/>
        <end position="25"/>
    </location>
</feature>
<dbReference type="Proteomes" id="UP000836841">
    <property type="component" value="Chromosome 2"/>
</dbReference>
<evidence type="ECO:0000256" key="4">
    <source>
        <dbReference type="ARBA" id="ARBA00022729"/>
    </source>
</evidence>
<proteinExistence type="inferred from homology"/>
<dbReference type="AlphaFoldDB" id="A0AAU9RPC6"/>
<keyword evidence="9" id="KW-1185">Reference proteome</keyword>
<evidence type="ECO:0000313" key="8">
    <source>
        <dbReference type="EMBL" id="CAH2047833.1"/>
    </source>
</evidence>